<dbReference type="EMBL" id="MT631231">
    <property type="protein sequence ID" value="QNO46892.1"/>
    <property type="molecule type" value="Genomic_DNA"/>
</dbReference>
<accession>A0A7G9YFV8</accession>
<name>A0A7G9YFV8_9EURY</name>
<organism evidence="2">
    <name type="scientific">Candidatus Methanogaster sp. ANME-2c ERB4</name>
    <dbReference type="NCBI Taxonomy" id="2759911"/>
    <lineage>
        <taxon>Archaea</taxon>
        <taxon>Methanobacteriati</taxon>
        <taxon>Methanobacteriota</taxon>
        <taxon>Stenosarchaea group</taxon>
        <taxon>Methanomicrobia</taxon>
        <taxon>Methanosarcinales</taxon>
        <taxon>ANME-2 cluster</taxon>
        <taxon>Candidatus Methanogasteraceae</taxon>
        <taxon>Candidatus Methanogaster</taxon>
    </lineage>
</organism>
<evidence type="ECO:0000313" key="2">
    <source>
        <dbReference type="EMBL" id="QNO46892.1"/>
    </source>
</evidence>
<proteinExistence type="predicted"/>
<reference evidence="2" key="1">
    <citation type="submission" date="2020-06" db="EMBL/GenBank/DDBJ databases">
        <title>Unique genomic features of the anaerobic methanotrophic archaea.</title>
        <authorList>
            <person name="Chadwick G.L."/>
            <person name="Skennerton C.T."/>
            <person name="Laso-Perez R."/>
            <person name="Leu A.O."/>
            <person name="Speth D.R."/>
            <person name="Yu H."/>
            <person name="Morgan-Lang C."/>
            <person name="Hatzenpichler R."/>
            <person name="Goudeau D."/>
            <person name="Malmstrom R."/>
            <person name="Brazelton W.J."/>
            <person name="Woyke T."/>
            <person name="Hallam S.J."/>
            <person name="Tyson G.W."/>
            <person name="Wegener G."/>
            <person name="Boetius A."/>
            <person name="Orphan V."/>
        </authorList>
    </citation>
    <scope>NUCLEOTIDE SEQUENCE</scope>
</reference>
<dbReference type="AlphaFoldDB" id="A0A7G9YFV8"/>
<sequence length="83" mass="9040">MKKIQGRTTDFVVTPDGRWQHALSVIYVVRDIPGVIQLKNPAASCRESSTVRNSINFLIRSHSPQQAAGNALAVAVQNNPGSR</sequence>
<gene>
    <name evidence="2" type="ORF">EAHOLGKO_00003</name>
    <name evidence="1" type="ORF">EANENNMH_00005</name>
</gene>
<dbReference type="EMBL" id="MT631085">
    <property type="protein sequence ID" value="QNO45249.1"/>
    <property type="molecule type" value="Genomic_DNA"/>
</dbReference>
<protein>
    <submittedName>
        <fullName evidence="2">Uncharacterized protein</fullName>
    </submittedName>
</protein>
<evidence type="ECO:0000313" key="1">
    <source>
        <dbReference type="EMBL" id="QNO45249.1"/>
    </source>
</evidence>